<evidence type="ECO:0000313" key="1">
    <source>
        <dbReference type="EMBL" id="OAY71611.1"/>
    </source>
</evidence>
<dbReference type="EMBL" id="LSRQ01003395">
    <property type="protein sequence ID" value="OAY71611.1"/>
    <property type="molecule type" value="Genomic_DNA"/>
</dbReference>
<dbReference type="Proteomes" id="UP000092600">
    <property type="component" value="Unassembled WGS sequence"/>
</dbReference>
<comment type="caution">
    <text evidence="1">The sequence shown here is derived from an EMBL/GenBank/DDBJ whole genome shotgun (WGS) entry which is preliminary data.</text>
</comment>
<accession>A0A199V3Y2</accession>
<gene>
    <name evidence="1" type="ORF">ACMD2_22740</name>
</gene>
<sequence length="95" mass="10777">MRRLRRIVWLRSRILAGIQAVETKGRAITTLSSARRDDGSQCEERFRRNHFVDQQVVSTDCFDPAYTAAEAEAESEAHSQKHILFVLSCSSAKPI</sequence>
<organism evidence="1 2">
    <name type="scientific">Ananas comosus</name>
    <name type="common">Pineapple</name>
    <name type="synonym">Ananas ananas</name>
    <dbReference type="NCBI Taxonomy" id="4615"/>
    <lineage>
        <taxon>Eukaryota</taxon>
        <taxon>Viridiplantae</taxon>
        <taxon>Streptophyta</taxon>
        <taxon>Embryophyta</taxon>
        <taxon>Tracheophyta</taxon>
        <taxon>Spermatophyta</taxon>
        <taxon>Magnoliopsida</taxon>
        <taxon>Liliopsida</taxon>
        <taxon>Poales</taxon>
        <taxon>Bromeliaceae</taxon>
        <taxon>Bromelioideae</taxon>
        <taxon>Ananas</taxon>
    </lineage>
</organism>
<evidence type="ECO:0000313" key="2">
    <source>
        <dbReference type="Proteomes" id="UP000092600"/>
    </source>
</evidence>
<proteinExistence type="predicted"/>
<reference evidence="1 2" key="1">
    <citation type="journal article" date="2016" name="DNA Res.">
        <title>The draft genome of MD-2 pineapple using hybrid error correction of long reads.</title>
        <authorList>
            <person name="Redwan R.M."/>
            <person name="Saidin A."/>
            <person name="Kumar S.V."/>
        </authorList>
    </citation>
    <scope>NUCLEOTIDE SEQUENCE [LARGE SCALE GENOMIC DNA]</scope>
    <source>
        <strain evidence="2">cv. MD2</strain>
        <tissue evidence="1">Leaf</tissue>
    </source>
</reference>
<protein>
    <submittedName>
        <fullName evidence="1">Uncharacterized protein</fullName>
    </submittedName>
</protein>
<dbReference type="AlphaFoldDB" id="A0A199V3Y2"/>
<name>A0A199V3Y2_ANACO</name>